<protein>
    <submittedName>
        <fullName evidence="5">DnaJ domain-containing protein</fullName>
    </submittedName>
</protein>
<dbReference type="Proteomes" id="UP000242877">
    <property type="component" value="Unassembled WGS sequence"/>
</dbReference>
<dbReference type="InterPro" id="IPR004640">
    <property type="entry name" value="HscB"/>
</dbReference>
<gene>
    <name evidence="5" type="ORF">AAP_05276</name>
</gene>
<dbReference type="SUPFAM" id="SSF46565">
    <property type="entry name" value="Chaperone J-domain"/>
    <property type="match status" value="1"/>
</dbReference>
<name>A0A166N6M9_9EURO</name>
<dbReference type="EMBL" id="AZGZ01000029">
    <property type="protein sequence ID" value="KZZ88010.1"/>
    <property type="molecule type" value="Genomic_DNA"/>
</dbReference>
<feature type="compositionally biased region" description="Low complexity" evidence="3">
    <location>
        <begin position="80"/>
        <end position="90"/>
    </location>
</feature>
<proteinExistence type="inferred from homology"/>
<dbReference type="Gene3D" id="1.20.1280.20">
    <property type="entry name" value="HscB, C-terminal domain"/>
    <property type="match status" value="1"/>
</dbReference>
<dbReference type="Pfam" id="PF07743">
    <property type="entry name" value="HSCB_C"/>
    <property type="match status" value="1"/>
</dbReference>
<dbReference type="PANTHER" id="PTHR14021:SF15">
    <property type="entry name" value="IRON-SULFUR CLUSTER CO-CHAPERONE PROTEIN HSCB"/>
    <property type="match status" value="1"/>
</dbReference>
<dbReference type="VEuPathDB" id="FungiDB:AAP_05276"/>
<evidence type="ECO:0000313" key="6">
    <source>
        <dbReference type="Proteomes" id="UP000242877"/>
    </source>
</evidence>
<dbReference type="InterPro" id="IPR036869">
    <property type="entry name" value="J_dom_sf"/>
</dbReference>
<dbReference type="Gene3D" id="1.10.287.110">
    <property type="entry name" value="DnaJ domain"/>
    <property type="match status" value="1"/>
</dbReference>
<dbReference type="AlphaFoldDB" id="A0A166N6M9"/>
<comment type="caution">
    <text evidence="5">The sequence shown here is derived from an EMBL/GenBank/DDBJ whole genome shotgun (WGS) entry which is preliminary data.</text>
</comment>
<dbReference type="GO" id="GO:0001671">
    <property type="term" value="F:ATPase activator activity"/>
    <property type="evidence" value="ECO:0007669"/>
    <property type="project" value="InterPro"/>
</dbReference>
<dbReference type="InterPro" id="IPR036386">
    <property type="entry name" value="HscB_C_sf"/>
</dbReference>
<dbReference type="SUPFAM" id="SSF47144">
    <property type="entry name" value="HSC20 (HSCB), C-terminal oligomerisation domain"/>
    <property type="match status" value="1"/>
</dbReference>
<dbReference type="PANTHER" id="PTHR14021">
    <property type="entry name" value="IRON-SULFUR CLUSTER CO-CHAPERONE PROTEIN HSCB"/>
    <property type="match status" value="1"/>
</dbReference>
<evidence type="ECO:0000256" key="1">
    <source>
        <dbReference type="ARBA" id="ARBA00010476"/>
    </source>
</evidence>
<accession>A0A166N6M9</accession>
<comment type="similarity">
    <text evidence="1">Belongs to the HscB family.</text>
</comment>
<feature type="region of interest" description="Disordered" evidence="3">
    <location>
        <begin position="62"/>
        <end position="93"/>
    </location>
</feature>
<keyword evidence="6" id="KW-1185">Reference proteome</keyword>
<reference evidence="5 6" key="1">
    <citation type="journal article" date="2016" name="Genome Biol. Evol.">
        <title>Divergent and convergent evolution of fungal pathogenicity.</title>
        <authorList>
            <person name="Shang Y."/>
            <person name="Xiao G."/>
            <person name="Zheng P."/>
            <person name="Cen K."/>
            <person name="Zhan S."/>
            <person name="Wang C."/>
        </authorList>
    </citation>
    <scope>NUCLEOTIDE SEQUENCE [LARGE SCALE GENOMIC DNA]</scope>
    <source>
        <strain evidence="5 6">ARSEF 7405</strain>
    </source>
</reference>
<dbReference type="GO" id="GO:0044571">
    <property type="term" value="P:[2Fe-2S] cluster assembly"/>
    <property type="evidence" value="ECO:0007669"/>
    <property type="project" value="InterPro"/>
</dbReference>
<dbReference type="GO" id="GO:0051087">
    <property type="term" value="F:protein-folding chaperone binding"/>
    <property type="evidence" value="ECO:0007669"/>
    <property type="project" value="InterPro"/>
</dbReference>
<evidence type="ECO:0000256" key="3">
    <source>
        <dbReference type="SAM" id="MobiDB-lite"/>
    </source>
</evidence>
<keyword evidence="2" id="KW-0143">Chaperone</keyword>
<organism evidence="5 6">
    <name type="scientific">Ascosphaera apis ARSEF 7405</name>
    <dbReference type="NCBI Taxonomy" id="392613"/>
    <lineage>
        <taxon>Eukaryota</taxon>
        <taxon>Fungi</taxon>
        <taxon>Dikarya</taxon>
        <taxon>Ascomycota</taxon>
        <taxon>Pezizomycotina</taxon>
        <taxon>Eurotiomycetes</taxon>
        <taxon>Eurotiomycetidae</taxon>
        <taxon>Onygenales</taxon>
        <taxon>Ascosphaeraceae</taxon>
        <taxon>Ascosphaera</taxon>
    </lineage>
</organism>
<dbReference type="NCBIfam" id="TIGR00714">
    <property type="entry name" value="hscB"/>
    <property type="match status" value="1"/>
</dbReference>
<dbReference type="GO" id="GO:0005739">
    <property type="term" value="C:mitochondrion"/>
    <property type="evidence" value="ECO:0007669"/>
    <property type="project" value="TreeGrafter"/>
</dbReference>
<evidence type="ECO:0000259" key="4">
    <source>
        <dbReference type="Pfam" id="PF07743"/>
    </source>
</evidence>
<dbReference type="InterPro" id="IPR009073">
    <property type="entry name" value="HscB_oligo_C"/>
</dbReference>
<dbReference type="OrthoDB" id="448954at2759"/>
<feature type="domain" description="Co-chaperone HscB C-terminal oligomerisation" evidence="4">
    <location>
        <begin position="195"/>
        <end position="267"/>
    </location>
</feature>
<dbReference type="GO" id="GO:0051259">
    <property type="term" value="P:protein complex oligomerization"/>
    <property type="evidence" value="ECO:0007669"/>
    <property type="project" value="InterPro"/>
</dbReference>
<evidence type="ECO:0000256" key="2">
    <source>
        <dbReference type="ARBA" id="ARBA00023186"/>
    </source>
</evidence>
<sequence length="280" mass="30917">MAPANFTLAGIAVRRLDAVIIAKQRPAIAAASRRAIHVASISRGRQYQTLLSQPSISVLNRQSRTSTIPIPPGTQCRQYSSAESSGSEDSLINSPPDLTSHYTIFKNTLPQGPPPSGPFDIPIAQLKREFLGLQAGAHPDKYPPGIQKQKAEALSARVNEAYRALSDPLLRAQYILDAQYGVDVTSESGAKEHPQDPETLMYVMEIQEEIEDAPDEETIAKIKERNDESIRECVESMGKAFDSANVEVATQLCVKLRFLYSVQHGLKEWEPGRSELRLQH</sequence>
<evidence type="ECO:0000313" key="5">
    <source>
        <dbReference type="EMBL" id="KZZ88010.1"/>
    </source>
</evidence>